<proteinExistence type="inferred from homology"/>
<dbReference type="InterPro" id="IPR015797">
    <property type="entry name" value="NUDIX_hydrolase-like_dom_sf"/>
</dbReference>
<dbReference type="HOGENOM" id="CLU_037162_3_1_10"/>
<dbReference type="SUPFAM" id="SSF46785">
    <property type="entry name" value="Winged helix' DNA-binding domain"/>
    <property type="match status" value="1"/>
</dbReference>
<dbReference type="EMBL" id="CP003349">
    <property type="protein sequence ID" value="AFD09106.1"/>
    <property type="molecule type" value="Genomic_DNA"/>
</dbReference>
<dbReference type="RefSeq" id="WP_014682328.1">
    <property type="nucleotide sequence ID" value="NC_017770.1"/>
</dbReference>
<evidence type="ECO:0000313" key="4">
    <source>
        <dbReference type="EMBL" id="AFD09106.1"/>
    </source>
</evidence>
<dbReference type="Pfam" id="PF21906">
    <property type="entry name" value="WHD_NrtR"/>
    <property type="match status" value="1"/>
</dbReference>
<dbReference type="PRINTS" id="PR00502">
    <property type="entry name" value="NUDIXFAMILY"/>
</dbReference>
<dbReference type="InterPro" id="IPR020084">
    <property type="entry name" value="NUDIX_hydrolase_CS"/>
</dbReference>
<dbReference type="Pfam" id="PF00293">
    <property type="entry name" value="NUDIX"/>
    <property type="match status" value="1"/>
</dbReference>
<sequence length="237" mass="27090">MSKTFHNYPVEQSMKLAVDAVVFGYTKETGLSVLLIKRKIAPFAHQWAIPGGFVHNNESLEDGVVRELQEETGLTVNYLEQLYTFGNPDRDPRYRVVSVAYYALVKPDSFVTSAGSDAEDVSWFAVNQLPSLAFDHVDIINSAIQRLRGKITYEPIGFELLDAKFPFSDLEHLYVNLLGREIDRRNFKRKIKQLDLLIELDETAPMSSAGRPGKLYSFNKEKYFSLKNRGFLFDMSF</sequence>
<keyword evidence="1 2" id="KW-0378">Hydrolase</keyword>
<dbReference type="PANTHER" id="PTHR43736:SF4">
    <property type="entry name" value="SLR1690 PROTEIN"/>
    <property type="match status" value="1"/>
</dbReference>
<dbReference type="InterPro" id="IPR020476">
    <property type="entry name" value="Nudix_hydrolase"/>
</dbReference>
<dbReference type="PROSITE" id="PS51462">
    <property type="entry name" value="NUDIX"/>
    <property type="match status" value="1"/>
</dbReference>
<dbReference type="CDD" id="cd18873">
    <property type="entry name" value="NUDIX_NadM_like"/>
    <property type="match status" value="1"/>
</dbReference>
<organism evidence="4 5">
    <name type="scientific">Solitalea canadensis (strain ATCC 29591 / DSM 3403 / JCM 21819 / LMG 8368 / NBRC 15130 / NCIMB 12057 / USAM 9D)</name>
    <name type="common">Flexibacter canadensis</name>
    <dbReference type="NCBI Taxonomy" id="929556"/>
    <lineage>
        <taxon>Bacteria</taxon>
        <taxon>Pseudomonadati</taxon>
        <taxon>Bacteroidota</taxon>
        <taxon>Sphingobacteriia</taxon>
        <taxon>Sphingobacteriales</taxon>
        <taxon>Sphingobacteriaceae</taxon>
        <taxon>Solitalea</taxon>
    </lineage>
</organism>
<dbReference type="GO" id="GO:0016787">
    <property type="term" value="F:hydrolase activity"/>
    <property type="evidence" value="ECO:0007669"/>
    <property type="project" value="UniProtKB-KW"/>
</dbReference>
<evidence type="ECO:0000313" key="5">
    <source>
        <dbReference type="Proteomes" id="UP000007590"/>
    </source>
</evidence>
<evidence type="ECO:0000256" key="1">
    <source>
        <dbReference type="ARBA" id="ARBA00022801"/>
    </source>
</evidence>
<name>H8KN27_SOLCM</name>
<accession>H8KN27</accession>
<dbReference type="InterPro" id="IPR036390">
    <property type="entry name" value="WH_DNA-bd_sf"/>
</dbReference>
<dbReference type="OrthoDB" id="9786141at2"/>
<evidence type="ECO:0000259" key="3">
    <source>
        <dbReference type="PROSITE" id="PS51462"/>
    </source>
</evidence>
<gene>
    <name evidence="4" type="ordered locus">Solca_4116</name>
</gene>
<dbReference type="eggNOG" id="COG1051">
    <property type="taxonomic scope" value="Bacteria"/>
</dbReference>
<dbReference type="SUPFAM" id="SSF55811">
    <property type="entry name" value="Nudix"/>
    <property type="match status" value="1"/>
</dbReference>
<protein>
    <submittedName>
        <fullName evidence="4">ADP-ribose pyrophosphatase</fullName>
    </submittedName>
</protein>
<feature type="domain" description="Nudix hydrolase" evidence="3">
    <location>
        <begin position="13"/>
        <end position="147"/>
    </location>
</feature>
<dbReference type="Gene3D" id="1.10.10.10">
    <property type="entry name" value="Winged helix-like DNA-binding domain superfamily/Winged helix DNA-binding domain"/>
    <property type="match status" value="1"/>
</dbReference>
<dbReference type="STRING" id="929556.Solca_4116"/>
<dbReference type="KEGG" id="scn:Solca_4116"/>
<dbReference type="PROSITE" id="PS00893">
    <property type="entry name" value="NUDIX_BOX"/>
    <property type="match status" value="1"/>
</dbReference>
<dbReference type="InterPro" id="IPR000086">
    <property type="entry name" value="NUDIX_hydrolase_dom"/>
</dbReference>
<dbReference type="Gene3D" id="3.90.79.10">
    <property type="entry name" value="Nucleoside Triphosphate Pyrophosphohydrolase"/>
    <property type="match status" value="1"/>
</dbReference>
<dbReference type="InterPro" id="IPR036388">
    <property type="entry name" value="WH-like_DNA-bd_sf"/>
</dbReference>
<dbReference type="Proteomes" id="UP000007590">
    <property type="component" value="Chromosome"/>
</dbReference>
<evidence type="ECO:0000256" key="2">
    <source>
        <dbReference type="RuleBase" id="RU003476"/>
    </source>
</evidence>
<keyword evidence="5" id="KW-1185">Reference proteome</keyword>
<dbReference type="InterPro" id="IPR054105">
    <property type="entry name" value="WHD_NrtR"/>
</dbReference>
<reference evidence="4" key="1">
    <citation type="submission" date="2012-02" db="EMBL/GenBank/DDBJ databases">
        <title>The complete genome of Solitalea canadensis DSM 3403.</title>
        <authorList>
            <consortium name="US DOE Joint Genome Institute (JGI-PGF)"/>
            <person name="Lucas S."/>
            <person name="Copeland A."/>
            <person name="Lapidus A."/>
            <person name="Glavina del Rio T."/>
            <person name="Dalin E."/>
            <person name="Tice H."/>
            <person name="Bruce D."/>
            <person name="Goodwin L."/>
            <person name="Pitluck S."/>
            <person name="Peters L."/>
            <person name="Ovchinnikova G."/>
            <person name="Lu M."/>
            <person name="Kyrpides N."/>
            <person name="Mavromatis K."/>
            <person name="Ivanova N."/>
            <person name="Brettin T."/>
            <person name="Detter J.C."/>
            <person name="Han C."/>
            <person name="Larimer F."/>
            <person name="Land M."/>
            <person name="Hauser L."/>
            <person name="Markowitz V."/>
            <person name="Cheng J.-F."/>
            <person name="Hugenholtz P."/>
            <person name="Woyke T."/>
            <person name="Wu D."/>
            <person name="Spring S."/>
            <person name="Schroeder M."/>
            <person name="Kopitz M."/>
            <person name="Brambilla E."/>
            <person name="Klenk H.-P."/>
            <person name="Eisen J.A."/>
        </authorList>
    </citation>
    <scope>NUCLEOTIDE SEQUENCE</scope>
    <source>
        <strain evidence="4">DSM 3403</strain>
    </source>
</reference>
<dbReference type="AlphaFoldDB" id="H8KN27"/>
<comment type="similarity">
    <text evidence="2">Belongs to the Nudix hydrolase family.</text>
</comment>
<dbReference type="PANTHER" id="PTHR43736">
    <property type="entry name" value="ADP-RIBOSE PYROPHOSPHATASE"/>
    <property type="match status" value="1"/>
</dbReference>